<feature type="transmembrane region" description="Helical" evidence="2">
    <location>
        <begin position="59"/>
        <end position="78"/>
    </location>
</feature>
<comment type="caution">
    <text evidence="3">The sequence shown here is derived from an EMBL/GenBank/DDBJ whole genome shotgun (WGS) entry which is preliminary data.</text>
</comment>
<keyword evidence="2" id="KW-0812">Transmembrane</keyword>
<evidence type="ECO:0000256" key="2">
    <source>
        <dbReference type="SAM" id="Phobius"/>
    </source>
</evidence>
<dbReference type="PANTHER" id="PTHR35792">
    <property type="entry name" value="GENERAL STRESS PROTEIN"/>
    <property type="match status" value="1"/>
</dbReference>
<feature type="compositionally biased region" description="Polar residues" evidence="1">
    <location>
        <begin position="112"/>
        <end position="124"/>
    </location>
</feature>
<feature type="compositionally biased region" description="Basic and acidic residues" evidence="1">
    <location>
        <begin position="1"/>
        <end position="19"/>
    </location>
</feature>
<evidence type="ECO:0000313" key="3">
    <source>
        <dbReference type="EMBL" id="MEI4769241.1"/>
    </source>
</evidence>
<keyword evidence="2" id="KW-0472">Membrane</keyword>
<evidence type="ECO:0000313" key="4">
    <source>
        <dbReference type="Proteomes" id="UP001364890"/>
    </source>
</evidence>
<dbReference type="EMBL" id="JBAWSY010000003">
    <property type="protein sequence ID" value="MEI4769241.1"/>
    <property type="molecule type" value="Genomic_DNA"/>
</dbReference>
<organism evidence="3 4">
    <name type="scientific">Psychrobacillus mangrovi</name>
    <dbReference type="NCBI Taxonomy" id="3117745"/>
    <lineage>
        <taxon>Bacteria</taxon>
        <taxon>Bacillati</taxon>
        <taxon>Bacillota</taxon>
        <taxon>Bacilli</taxon>
        <taxon>Bacillales</taxon>
        <taxon>Bacillaceae</taxon>
        <taxon>Psychrobacillus</taxon>
    </lineage>
</organism>
<dbReference type="Proteomes" id="UP001364890">
    <property type="component" value="Unassembled WGS sequence"/>
</dbReference>
<accession>A0ABU8F5D7</accession>
<feature type="region of interest" description="Disordered" evidence="1">
    <location>
        <begin position="112"/>
        <end position="152"/>
    </location>
</feature>
<gene>
    <name evidence="3" type="ORF">WAX74_06235</name>
</gene>
<name>A0ABU8F5D7_9BACI</name>
<dbReference type="RefSeq" id="WP_336496803.1">
    <property type="nucleotide sequence ID" value="NZ_JBAWSY010000003.1"/>
</dbReference>
<protein>
    <submittedName>
        <fullName evidence="3">YtxH domain-containing protein</fullName>
    </submittedName>
</protein>
<dbReference type="Pfam" id="PF12732">
    <property type="entry name" value="YtxH"/>
    <property type="match status" value="1"/>
</dbReference>
<dbReference type="InterPro" id="IPR052928">
    <property type="entry name" value="Desiccation-related_membrane"/>
</dbReference>
<dbReference type="InterPro" id="IPR024623">
    <property type="entry name" value="YtxH"/>
</dbReference>
<keyword evidence="2" id="KW-1133">Transmembrane helix</keyword>
<feature type="region of interest" description="Disordered" evidence="1">
    <location>
        <begin position="1"/>
        <end position="35"/>
    </location>
</feature>
<evidence type="ECO:0000256" key="1">
    <source>
        <dbReference type="SAM" id="MobiDB-lite"/>
    </source>
</evidence>
<keyword evidence="4" id="KW-1185">Reference proteome</keyword>
<reference evidence="3 4" key="1">
    <citation type="submission" date="2024-01" db="EMBL/GenBank/DDBJ databases">
        <title>Seven novel Bacillus-like species.</title>
        <authorList>
            <person name="Liu G."/>
        </authorList>
    </citation>
    <scope>NUCLEOTIDE SEQUENCE [LARGE SCALE GENOMIC DNA]</scope>
    <source>
        <strain evidence="3 4">FJAT-51614</strain>
    </source>
</reference>
<sequence>MSNYDHNKPNYNDSKHNAEYYDNPSSYNKQIQPTYPPQPYYNESRDYIYRQEESSGKDFILGMFVGGIIGAATALLLAPKTGTELRGNISTQANQLKDKTIDLSSTAKEKTTQLSKQLQEQSGQIVEKVKSMKGAPTSPLDDGTASYEGEEPMDYMETISHTTEELNAEQDKQEENTTVVAEAIKEAIVDNKSNK</sequence>
<proteinExistence type="predicted"/>
<dbReference type="PANTHER" id="PTHR35792:SF1">
    <property type="entry name" value="SLL0268 PROTEIN"/>
    <property type="match status" value="1"/>
</dbReference>